<dbReference type="Gene3D" id="1.20.58.760">
    <property type="entry name" value="Peptidase M41"/>
    <property type="match status" value="1"/>
</dbReference>
<accession>A0ABP8U2G1</accession>
<feature type="compositionally biased region" description="Polar residues" evidence="1">
    <location>
        <begin position="1"/>
        <end position="10"/>
    </location>
</feature>
<evidence type="ECO:0000313" key="2">
    <source>
        <dbReference type="EMBL" id="GAA4620223.1"/>
    </source>
</evidence>
<gene>
    <name evidence="2" type="ORF">GCM10023196_003350</name>
</gene>
<dbReference type="Proteomes" id="UP001501442">
    <property type="component" value="Unassembled WGS sequence"/>
</dbReference>
<feature type="region of interest" description="Disordered" evidence="1">
    <location>
        <begin position="1"/>
        <end position="38"/>
    </location>
</feature>
<dbReference type="EMBL" id="BAABHK010000001">
    <property type="protein sequence ID" value="GAA4620223.1"/>
    <property type="molecule type" value="Genomic_DNA"/>
</dbReference>
<dbReference type="InterPro" id="IPR037219">
    <property type="entry name" value="Peptidase_M41-like"/>
</dbReference>
<reference evidence="3" key="1">
    <citation type="journal article" date="2019" name="Int. J. Syst. Evol. Microbiol.">
        <title>The Global Catalogue of Microorganisms (GCM) 10K type strain sequencing project: providing services to taxonomists for standard genome sequencing and annotation.</title>
        <authorList>
            <consortium name="The Broad Institute Genomics Platform"/>
            <consortium name="The Broad Institute Genome Sequencing Center for Infectious Disease"/>
            <person name="Wu L."/>
            <person name="Ma J."/>
        </authorList>
    </citation>
    <scope>NUCLEOTIDE SEQUENCE [LARGE SCALE GENOMIC DNA]</scope>
    <source>
        <strain evidence="3">JCM 17939</strain>
    </source>
</reference>
<keyword evidence="3" id="KW-1185">Reference proteome</keyword>
<evidence type="ECO:0000313" key="3">
    <source>
        <dbReference type="Proteomes" id="UP001501442"/>
    </source>
</evidence>
<name>A0ABP8U2G1_9ACTN</name>
<comment type="caution">
    <text evidence="2">The sequence shown here is derived from an EMBL/GenBank/DDBJ whole genome shotgun (WGS) entry which is preliminary data.</text>
</comment>
<dbReference type="SUPFAM" id="SSF140990">
    <property type="entry name" value="FtsH protease domain-like"/>
    <property type="match status" value="1"/>
</dbReference>
<evidence type="ECO:0000256" key="1">
    <source>
        <dbReference type="SAM" id="MobiDB-lite"/>
    </source>
</evidence>
<organism evidence="2 3">
    <name type="scientific">Actinoallomurus vinaceus</name>
    <dbReference type="NCBI Taxonomy" id="1080074"/>
    <lineage>
        <taxon>Bacteria</taxon>
        <taxon>Bacillati</taxon>
        <taxon>Actinomycetota</taxon>
        <taxon>Actinomycetes</taxon>
        <taxon>Streptosporangiales</taxon>
        <taxon>Thermomonosporaceae</taxon>
        <taxon>Actinoallomurus</taxon>
    </lineage>
</organism>
<protein>
    <submittedName>
        <fullName evidence="2">Uncharacterized protein</fullName>
    </submittedName>
</protein>
<dbReference type="RefSeq" id="WP_345428568.1">
    <property type="nucleotide sequence ID" value="NZ_BAABHK010000001.1"/>
</dbReference>
<proteinExistence type="predicted"/>
<sequence length="68" mass="7464">MGEWGFSTTVGPIGYGPEGPTRDNPFAGRPYAEETQRSIDQEEVVRLLREAEVRATDLIGKPLTRSTG</sequence>